<dbReference type="InterPro" id="IPR002104">
    <property type="entry name" value="Integrase_catalytic"/>
</dbReference>
<dbReference type="RefSeq" id="WP_077864529.1">
    <property type="nucleotide sequence ID" value="NZ_LZYZ01000002.1"/>
</dbReference>
<dbReference type="GO" id="GO:0015074">
    <property type="term" value="P:DNA integration"/>
    <property type="evidence" value="ECO:0007669"/>
    <property type="project" value="InterPro"/>
</dbReference>
<keyword evidence="1" id="KW-0233">DNA recombination</keyword>
<evidence type="ECO:0000313" key="4">
    <source>
        <dbReference type="Proteomes" id="UP000191154"/>
    </source>
</evidence>
<organism evidence="3 4">
    <name type="scientific">Clostridium saccharobutylicum</name>
    <dbReference type="NCBI Taxonomy" id="169679"/>
    <lineage>
        <taxon>Bacteria</taxon>
        <taxon>Bacillati</taxon>
        <taxon>Bacillota</taxon>
        <taxon>Clostridia</taxon>
        <taxon>Eubacteriales</taxon>
        <taxon>Clostridiaceae</taxon>
        <taxon>Clostridium</taxon>
    </lineage>
</organism>
<feature type="domain" description="Tyr recombinase" evidence="2">
    <location>
        <begin position="12"/>
        <end position="146"/>
    </location>
</feature>
<dbReference type="GO" id="GO:0003677">
    <property type="term" value="F:DNA binding"/>
    <property type="evidence" value="ECO:0007669"/>
    <property type="project" value="InterPro"/>
</dbReference>
<dbReference type="InterPro" id="IPR011010">
    <property type="entry name" value="DNA_brk_join_enz"/>
</dbReference>
<reference evidence="3 4" key="1">
    <citation type="submission" date="2016-05" db="EMBL/GenBank/DDBJ databases">
        <title>Microbial solvent formation.</title>
        <authorList>
            <person name="Poehlein A."/>
            <person name="Montoya Solano J.D."/>
            <person name="Flitsch S."/>
            <person name="Krabben P."/>
            <person name="Duerre P."/>
            <person name="Daniel R."/>
        </authorList>
    </citation>
    <scope>NUCLEOTIDE SEQUENCE [LARGE SCALE GENOMIC DNA]</scope>
    <source>
        <strain evidence="3 4">L1-8</strain>
    </source>
</reference>
<dbReference type="GO" id="GO:0006310">
    <property type="term" value="P:DNA recombination"/>
    <property type="evidence" value="ECO:0007669"/>
    <property type="project" value="UniProtKB-KW"/>
</dbReference>
<dbReference type="Pfam" id="PF00589">
    <property type="entry name" value="Phage_integrase"/>
    <property type="match status" value="1"/>
</dbReference>
<dbReference type="SUPFAM" id="SSF56349">
    <property type="entry name" value="DNA breaking-rejoining enzymes"/>
    <property type="match status" value="1"/>
</dbReference>
<dbReference type="InterPro" id="IPR013762">
    <property type="entry name" value="Integrase-like_cat_sf"/>
</dbReference>
<proteinExistence type="predicted"/>
<evidence type="ECO:0000313" key="3">
    <source>
        <dbReference type="EMBL" id="OOM14253.1"/>
    </source>
</evidence>
<sequence>MSEVKLLKQNTAIINVFSEDEVSRMLKTFKGNRFLEIRDKAILCTLIDTGVRCAELLNLKIADVKDNYIKIKNPKNRKDRMASFSPYTKKAIIKYLRCRESFFINKDLKEDYLFLSYRANELTVEAIERIVKTAGVSEQIRCSPHS</sequence>
<accession>A0A1S8NCY6</accession>
<gene>
    <name evidence="3" type="primary">xerD_3</name>
    <name evidence="3" type="ORF">CLOSAC_11260</name>
</gene>
<dbReference type="PROSITE" id="PS51898">
    <property type="entry name" value="TYR_RECOMBINASE"/>
    <property type="match status" value="1"/>
</dbReference>
<name>A0A1S8NCY6_CLOSA</name>
<protein>
    <submittedName>
        <fullName evidence="3">Tyrosine recombinase XerD</fullName>
    </submittedName>
</protein>
<dbReference type="Proteomes" id="UP000191154">
    <property type="component" value="Unassembled WGS sequence"/>
</dbReference>
<dbReference type="EMBL" id="LZYZ01000002">
    <property type="protein sequence ID" value="OOM14253.1"/>
    <property type="molecule type" value="Genomic_DNA"/>
</dbReference>
<evidence type="ECO:0000256" key="1">
    <source>
        <dbReference type="ARBA" id="ARBA00023172"/>
    </source>
</evidence>
<dbReference type="Gene3D" id="1.10.443.10">
    <property type="entry name" value="Intergrase catalytic core"/>
    <property type="match status" value="1"/>
</dbReference>
<comment type="caution">
    <text evidence="3">The sequence shown here is derived from an EMBL/GenBank/DDBJ whole genome shotgun (WGS) entry which is preliminary data.</text>
</comment>
<dbReference type="AlphaFoldDB" id="A0A1S8NCY6"/>
<evidence type="ECO:0000259" key="2">
    <source>
        <dbReference type="PROSITE" id="PS51898"/>
    </source>
</evidence>